<keyword evidence="9" id="KW-0812">Transmembrane</keyword>
<dbReference type="STRING" id="502025.Hoch_1436"/>
<evidence type="ECO:0000256" key="4">
    <source>
        <dbReference type="ARBA" id="ARBA00022729"/>
    </source>
</evidence>
<dbReference type="OrthoDB" id="5496545at2"/>
<dbReference type="KEGG" id="hoh:Hoch_1436"/>
<dbReference type="InterPro" id="IPR031811">
    <property type="entry name" value="ALGX/ALGJ_SGNH-like"/>
</dbReference>
<dbReference type="HOGENOM" id="CLU_369976_0_0_7"/>
<feature type="coiled-coil region" evidence="7">
    <location>
        <begin position="270"/>
        <end position="297"/>
    </location>
</feature>
<dbReference type="InterPro" id="IPR036514">
    <property type="entry name" value="SGNH_hydro_sf"/>
</dbReference>
<dbReference type="RefSeq" id="WP_012826599.1">
    <property type="nucleotide sequence ID" value="NC_013440.1"/>
</dbReference>
<keyword evidence="9" id="KW-1133">Transmembrane helix</keyword>
<dbReference type="UniPathway" id="UPA00286"/>
<dbReference type="EMBL" id="CP001804">
    <property type="protein sequence ID" value="ACY13990.1"/>
    <property type="molecule type" value="Genomic_DNA"/>
</dbReference>
<keyword evidence="7" id="KW-0175">Coiled coil</keyword>
<evidence type="ECO:0000256" key="9">
    <source>
        <dbReference type="SAM" id="Phobius"/>
    </source>
</evidence>
<comment type="subcellular location">
    <subcellularLocation>
        <location evidence="1">Periplasm</location>
    </subcellularLocation>
</comment>
<evidence type="ECO:0000256" key="7">
    <source>
        <dbReference type="SAM" id="Coils"/>
    </source>
</evidence>
<comment type="pathway">
    <text evidence="2">Glycan biosynthesis; alginate biosynthesis.</text>
</comment>
<dbReference type="GO" id="GO:0042597">
    <property type="term" value="C:periplasmic space"/>
    <property type="evidence" value="ECO:0007669"/>
    <property type="project" value="UniProtKB-SubCell"/>
</dbReference>
<feature type="transmembrane region" description="Helical" evidence="9">
    <location>
        <begin position="23"/>
        <end position="47"/>
    </location>
</feature>
<name>D0LUV0_HALO1</name>
<organism evidence="11 12">
    <name type="scientific">Haliangium ochraceum (strain DSM 14365 / JCM 11303 / SMP-2)</name>
    <dbReference type="NCBI Taxonomy" id="502025"/>
    <lineage>
        <taxon>Bacteria</taxon>
        <taxon>Pseudomonadati</taxon>
        <taxon>Myxococcota</taxon>
        <taxon>Polyangia</taxon>
        <taxon>Haliangiales</taxon>
        <taxon>Kofleriaceae</taxon>
        <taxon>Haliangium</taxon>
    </lineage>
</organism>
<dbReference type="AlphaFoldDB" id="D0LUV0"/>
<keyword evidence="5" id="KW-0574">Periplasm</keyword>
<dbReference type="Proteomes" id="UP000001880">
    <property type="component" value="Chromosome"/>
</dbReference>
<reference evidence="11 12" key="1">
    <citation type="journal article" date="2010" name="Stand. Genomic Sci.">
        <title>Complete genome sequence of Haliangium ochraceum type strain (SMP-2).</title>
        <authorList>
            <consortium name="US DOE Joint Genome Institute (JGI-PGF)"/>
            <person name="Ivanova N."/>
            <person name="Daum C."/>
            <person name="Lang E."/>
            <person name="Abt B."/>
            <person name="Kopitz M."/>
            <person name="Saunders E."/>
            <person name="Lapidus A."/>
            <person name="Lucas S."/>
            <person name="Glavina Del Rio T."/>
            <person name="Nolan M."/>
            <person name="Tice H."/>
            <person name="Copeland A."/>
            <person name="Cheng J.F."/>
            <person name="Chen F."/>
            <person name="Bruce D."/>
            <person name="Goodwin L."/>
            <person name="Pitluck S."/>
            <person name="Mavromatis K."/>
            <person name="Pati A."/>
            <person name="Mikhailova N."/>
            <person name="Chen A."/>
            <person name="Palaniappan K."/>
            <person name="Land M."/>
            <person name="Hauser L."/>
            <person name="Chang Y.J."/>
            <person name="Jeffries C.D."/>
            <person name="Detter J.C."/>
            <person name="Brettin T."/>
            <person name="Rohde M."/>
            <person name="Goker M."/>
            <person name="Bristow J."/>
            <person name="Markowitz V."/>
            <person name="Eisen J.A."/>
            <person name="Hugenholtz P."/>
            <person name="Kyrpides N.C."/>
            <person name="Klenk H.P."/>
        </authorList>
    </citation>
    <scope>NUCLEOTIDE SEQUENCE [LARGE SCALE GENOMIC DNA]</scope>
    <source>
        <strain evidence="12">DSM 14365 / CIP 107738 / JCM 11303 / AJ 13395 / SMP-2</strain>
    </source>
</reference>
<evidence type="ECO:0000256" key="5">
    <source>
        <dbReference type="ARBA" id="ARBA00022764"/>
    </source>
</evidence>
<dbReference type="Pfam" id="PF16822">
    <property type="entry name" value="ALGX"/>
    <property type="match status" value="1"/>
</dbReference>
<feature type="domain" description="AlgX/AlgJ SGNH hydrolase-like" evidence="10">
    <location>
        <begin position="400"/>
        <end position="509"/>
    </location>
</feature>
<evidence type="ECO:0000259" key="10">
    <source>
        <dbReference type="Pfam" id="PF16822"/>
    </source>
</evidence>
<sequence>MDQPRTAPAIESSAERAPRGRRILWRTTQVVLGLLAGLALAELGFWWRDQGAFPHVNVYLPDAELGARLEPGAEQGFKLRDNPLTHIRINADGYRGAELPPPAEDEILVVGDSQVFGLGVEQDETFSAQLAKLSGRPVVNGGVPTYGPGEYTAVAREMLEKRSPSTVVYVVNMANDLFETKRPNRERHAIWDGWAVRIETAPADTVEFPGRRWLMSRSHAVYALRRWNHSADPTVDLGFASEGTWNDLVDWGAQAGELHADARAEADKARSERSDKLRALEADIDAAEGEVERLLVLSNPDAEYGEDNLRLQAARASPGDIVIDDLAEEGRSVVVTAGLLQAGVLYRHQLLRRAARGPQNQHTRDLLSTAANRDELLQQRLAVHSQTAAETRVPSVLEPQLRELEALCEQHGAELVVVALPIDVQVSADEWAKYGVDEPLDMEPTRVLLADLVASAEGMGVRALDVTAPLAEVAARQPAFLDGDIHLTPAGHRAVAEALAAKLSEPAPLPQPEPGLPEGRTRVPPPAAWRGILEATVRGSSALRCQTYMVAEWLRVSCLREGRRHVPSGIAVESGGHGEAMTLVTGEAATLVAPLLRGDELVASFRWSDRARTLVARWPEDAERPRMWFEDRGQEGAPYQEDEAATMLCDCYKELYSERDCAVDEYGYPNTSQCEPICVGAYGEISDACLAAYEVDCAKLEACARGELEAQPPCPAGEVNLATTGQCVALCSDERPCAEGTCTPYRGAQVCR</sequence>
<gene>
    <name evidence="11" type="ordered locus">Hoch_1436</name>
</gene>
<evidence type="ECO:0000313" key="12">
    <source>
        <dbReference type="Proteomes" id="UP000001880"/>
    </source>
</evidence>
<keyword evidence="6" id="KW-0016">Alginate biosynthesis</keyword>
<evidence type="ECO:0000256" key="3">
    <source>
        <dbReference type="ARBA" id="ARBA00022679"/>
    </source>
</evidence>
<dbReference type="GO" id="GO:0016740">
    <property type="term" value="F:transferase activity"/>
    <property type="evidence" value="ECO:0007669"/>
    <property type="project" value="UniProtKB-KW"/>
</dbReference>
<keyword evidence="9" id="KW-0472">Membrane</keyword>
<keyword evidence="3" id="KW-0808">Transferase</keyword>
<evidence type="ECO:0000313" key="11">
    <source>
        <dbReference type="EMBL" id="ACY13990.1"/>
    </source>
</evidence>
<evidence type="ECO:0000256" key="1">
    <source>
        <dbReference type="ARBA" id="ARBA00004418"/>
    </source>
</evidence>
<evidence type="ECO:0000256" key="8">
    <source>
        <dbReference type="SAM" id="MobiDB-lite"/>
    </source>
</evidence>
<evidence type="ECO:0000256" key="6">
    <source>
        <dbReference type="ARBA" id="ARBA00022841"/>
    </source>
</evidence>
<dbReference type="SUPFAM" id="SSF52266">
    <property type="entry name" value="SGNH hydrolase"/>
    <property type="match status" value="1"/>
</dbReference>
<keyword evidence="4" id="KW-0732">Signal</keyword>
<dbReference type="Gene3D" id="3.40.50.1110">
    <property type="entry name" value="SGNH hydrolase"/>
    <property type="match status" value="1"/>
</dbReference>
<keyword evidence="12" id="KW-1185">Reference proteome</keyword>
<dbReference type="eggNOG" id="ENOG5030ZJA">
    <property type="taxonomic scope" value="Bacteria"/>
</dbReference>
<protein>
    <recommendedName>
        <fullName evidence="10">AlgX/AlgJ SGNH hydrolase-like domain-containing protein</fullName>
    </recommendedName>
</protein>
<feature type="region of interest" description="Disordered" evidence="8">
    <location>
        <begin position="504"/>
        <end position="524"/>
    </location>
</feature>
<accession>D0LUV0</accession>
<dbReference type="GO" id="GO:0042121">
    <property type="term" value="P:alginic acid biosynthetic process"/>
    <property type="evidence" value="ECO:0007669"/>
    <property type="project" value="UniProtKB-UniPathway"/>
</dbReference>
<proteinExistence type="predicted"/>
<evidence type="ECO:0000256" key="2">
    <source>
        <dbReference type="ARBA" id="ARBA00005182"/>
    </source>
</evidence>
<dbReference type="GO" id="GO:0016788">
    <property type="term" value="F:hydrolase activity, acting on ester bonds"/>
    <property type="evidence" value="ECO:0007669"/>
    <property type="project" value="UniProtKB-ARBA"/>
</dbReference>